<keyword evidence="5 8" id="KW-1133">Transmembrane helix</keyword>
<dbReference type="AlphaFoldDB" id="K6W8U4"/>
<comment type="subcellular location">
    <subcellularLocation>
        <location evidence="1">Membrane</location>
        <topology evidence="1">Single-pass membrane protein</topology>
    </subcellularLocation>
</comment>
<evidence type="ECO:0000256" key="7">
    <source>
        <dbReference type="ARBA" id="ARBA00023136"/>
    </source>
</evidence>
<organism evidence="9 10">
    <name type="scientific">Austwickia chelonae NBRC 105200</name>
    <dbReference type="NCBI Taxonomy" id="1184607"/>
    <lineage>
        <taxon>Bacteria</taxon>
        <taxon>Bacillati</taxon>
        <taxon>Actinomycetota</taxon>
        <taxon>Actinomycetes</taxon>
        <taxon>Micrococcales</taxon>
        <taxon>Dermatophilaceae</taxon>
        <taxon>Austwickia</taxon>
    </lineage>
</organism>
<keyword evidence="2" id="KW-0813">Transport</keyword>
<keyword evidence="10" id="KW-1185">Reference proteome</keyword>
<keyword evidence="7 8" id="KW-0472">Membrane</keyword>
<evidence type="ECO:0000313" key="9">
    <source>
        <dbReference type="EMBL" id="GAB78247.1"/>
    </source>
</evidence>
<dbReference type="Pfam" id="PF02416">
    <property type="entry name" value="TatA_B_E"/>
    <property type="match status" value="1"/>
</dbReference>
<keyword evidence="6" id="KW-0811">Translocation</keyword>
<evidence type="ECO:0000313" key="10">
    <source>
        <dbReference type="Proteomes" id="UP000008495"/>
    </source>
</evidence>
<dbReference type="STRING" id="100225.SAMN05421595_0763"/>
<dbReference type="PRINTS" id="PR01506">
    <property type="entry name" value="TATBPROTEIN"/>
</dbReference>
<protein>
    <submittedName>
        <fullName evidence="9">Sec-independent protein translocase protein TatB</fullName>
    </submittedName>
</protein>
<evidence type="ECO:0000256" key="1">
    <source>
        <dbReference type="ARBA" id="ARBA00004167"/>
    </source>
</evidence>
<evidence type="ECO:0000256" key="6">
    <source>
        <dbReference type="ARBA" id="ARBA00023010"/>
    </source>
</evidence>
<evidence type="ECO:0000256" key="5">
    <source>
        <dbReference type="ARBA" id="ARBA00022989"/>
    </source>
</evidence>
<accession>K6W8U4</accession>
<dbReference type="RefSeq" id="WP_006503002.1">
    <property type="nucleotide sequence ID" value="NZ_BAGZ01000008.1"/>
</dbReference>
<gene>
    <name evidence="9" type="primary">tatB</name>
    <name evidence="9" type="ORF">AUCHE_08_04930</name>
</gene>
<reference evidence="9 10" key="1">
    <citation type="submission" date="2012-08" db="EMBL/GenBank/DDBJ databases">
        <title>Whole genome shotgun sequence of Austwickia chelonae NBRC 105200.</title>
        <authorList>
            <person name="Yoshida I."/>
            <person name="Hosoyama A."/>
            <person name="Tsuchikane K."/>
            <person name="Katsumata H."/>
            <person name="Ando Y."/>
            <person name="Ohji S."/>
            <person name="Hamada M."/>
            <person name="Tamura T."/>
            <person name="Yamazoe A."/>
            <person name="Yamazaki S."/>
            <person name="Fujita N."/>
        </authorList>
    </citation>
    <scope>NUCLEOTIDE SEQUENCE [LARGE SCALE GENOMIC DNA]</scope>
    <source>
        <strain evidence="9 10">NBRC 105200</strain>
    </source>
</reference>
<dbReference type="eggNOG" id="COG1826">
    <property type="taxonomic scope" value="Bacteria"/>
</dbReference>
<dbReference type="EMBL" id="BAGZ01000008">
    <property type="protein sequence ID" value="GAB78247.1"/>
    <property type="molecule type" value="Genomic_DNA"/>
</dbReference>
<evidence type="ECO:0000256" key="4">
    <source>
        <dbReference type="ARBA" id="ARBA00022927"/>
    </source>
</evidence>
<proteinExistence type="predicted"/>
<dbReference type="Proteomes" id="UP000008495">
    <property type="component" value="Unassembled WGS sequence"/>
</dbReference>
<keyword evidence="3 8" id="KW-0812">Transmembrane</keyword>
<dbReference type="Gene3D" id="1.20.5.3310">
    <property type="match status" value="1"/>
</dbReference>
<feature type="transmembrane region" description="Helical" evidence="8">
    <location>
        <begin position="6"/>
        <end position="23"/>
    </location>
</feature>
<comment type="caution">
    <text evidence="9">The sequence shown here is derived from an EMBL/GenBank/DDBJ whole genome shotgun (WGS) entry which is preliminary data.</text>
</comment>
<evidence type="ECO:0000256" key="8">
    <source>
        <dbReference type="SAM" id="Phobius"/>
    </source>
</evidence>
<dbReference type="InterPro" id="IPR003369">
    <property type="entry name" value="TatA/B/E"/>
</dbReference>
<evidence type="ECO:0000256" key="2">
    <source>
        <dbReference type="ARBA" id="ARBA00022448"/>
    </source>
</evidence>
<sequence>MLLDINGWEFIFIVVLALVLIGPERLPEYASRLRDFVQGMKKTAEGAKQQLREQVGPEFDAVDWKAYDPRQYDPRKIVREALLEEPGRTPTVAAETVTAPVAAAMAYPSVVYDPTSPTPYDDEAT</sequence>
<keyword evidence="4" id="KW-0653">Protein transport</keyword>
<name>K6W8U4_9MICO</name>
<evidence type="ECO:0000256" key="3">
    <source>
        <dbReference type="ARBA" id="ARBA00022692"/>
    </source>
</evidence>